<evidence type="ECO:0000259" key="2">
    <source>
        <dbReference type="Pfam" id="PF01757"/>
    </source>
</evidence>
<evidence type="ECO:0000259" key="3">
    <source>
        <dbReference type="Pfam" id="PF19040"/>
    </source>
</evidence>
<evidence type="ECO:0000256" key="1">
    <source>
        <dbReference type="SAM" id="Phobius"/>
    </source>
</evidence>
<sequence length="691" mass="75698">MTADPSHGYVPHIDGLRAIAVLAVILFHLDPAWLPGGFTGVDVFFVISGFVVSASVHRLPPLPLRPSLQRFYSRRLRRIAPALVACLLVSGVASVLLIPQSWLSEASDMTGLMAFVGVSNWVLVGVGSDYFAPRAEFNPFTHTWSLGVEEQFYLLFPLLFLAWSRGGRGRLLSLGLFALASMLSIGHAVYAGSHPEQAVRAFYATTTRFWQLGAGVLLFQGLHLRQHDAGSVPAPGRARVAWSLLAVAALVALGWTLWSARAGHSPWPDGLWAVLASAGLLLALHFHPRALVGRLLSSPPLRRIGLLSYSLYLWHWPVFVLMRWTVGLDTPGQRVFATLLVAVLAWASWRWVERPFRGPLAQRLGAPRWVLVGVATLALAGGLQALLYWQSPHLSLSTVSRHPLDWYPDGESVAADYPGCTLQVGKERFEGGRARTFSRGDCVRPVPAGMPRNVFVAGDSHAMAYNELLRRLALETGATVWQYGRGGCPQLGLQEWRWAAPDCQAYDAAVRADIARRAAPGDVVLLVSLRVPRLSDQFILFDAREQRDSEHSEQGYAGRAAEAERAIADWRPLADAGVRVVLEAPKPVLPAPPYRCSDRFNAANAVCRNGLQVQRAWMEDYRAPALVALQQVASGLPGAVIWDPLPILCDADACRAQRDGRPLFFDGDHLSGYGNRLLLPSLQATLATRPR</sequence>
<feature type="domain" description="Acyltransferase 3" evidence="2">
    <location>
        <begin position="13"/>
        <end position="349"/>
    </location>
</feature>
<proteinExistence type="predicted"/>
<dbReference type="GO" id="GO:0016746">
    <property type="term" value="F:acyltransferase activity"/>
    <property type="evidence" value="ECO:0007669"/>
    <property type="project" value="UniProtKB-KW"/>
</dbReference>
<gene>
    <name evidence="4" type="ORF">ACEU0G_003125</name>
</gene>
<comment type="caution">
    <text evidence="4">The sequence shown here is derived from an EMBL/GenBank/DDBJ whole genome shotgun (WGS) entry which is preliminary data.</text>
</comment>
<evidence type="ECO:0000313" key="5">
    <source>
        <dbReference type="Proteomes" id="UP001605261"/>
    </source>
</evidence>
<dbReference type="InterPro" id="IPR050879">
    <property type="entry name" value="Acyltransferase_3"/>
</dbReference>
<keyword evidence="4" id="KW-0808">Transferase</keyword>
<dbReference type="PANTHER" id="PTHR23028:SF53">
    <property type="entry name" value="ACYL_TRANSF_3 DOMAIN-CONTAINING PROTEIN"/>
    <property type="match status" value="1"/>
</dbReference>
<feature type="transmembrane region" description="Helical" evidence="1">
    <location>
        <begin position="202"/>
        <end position="219"/>
    </location>
</feature>
<feature type="domain" description="SGNH" evidence="3">
    <location>
        <begin position="439"/>
        <end position="681"/>
    </location>
</feature>
<dbReference type="EC" id="2.3.1.-" evidence="4"/>
<feature type="transmembrane region" description="Helical" evidence="1">
    <location>
        <begin position="41"/>
        <end position="59"/>
    </location>
</feature>
<dbReference type="Pfam" id="PF19040">
    <property type="entry name" value="SGNH"/>
    <property type="match status" value="1"/>
</dbReference>
<feature type="transmembrane region" description="Helical" evidence="1">
    <location>
        <begin position="171"/>
        <end position="190"/>
    </location>
</feature>
<organism evidence="4 5">
    <name type="scientific">Stenotrophomonas nematodicola</name>
    <dbReference type="NCBI Taxonomy" id="2656746"/>
    <lineage>
        <taxon>Bacteria</taxon>
        <taxon>Pseudomonadati</taxon>
        <taxon>Pseudomonadota</taxon>
        <taxon>Gammaproteobacteria</taxon>
        <taxon>Lysobacterales</taxon>
        <taxon>Lysobacteraceae</taxon>
        <taxon>Stenotrophomonas</taxon>
    </lineage>
</organism>
<feature type="transmembrane region" description="Helical" evidence="1">
    <location>
        <begin position="270"/>
        <end position="292"/>
    </location>
</feature>
<accession>A0ABW7CXV4</accession>
<reference evidence="4 5" key="1">
    <citation type="submission" date="2024-09" db="EMBL/GenBank/DDBJ databases">
        <authorList>
            <consortium name="All-Russian atlas of soil microorganisms"/>
            <consortium name="as a basis for the search for new antimicrobial producers and enzymes with unique properties"/>
            <person name="Sokolova E.A."/>
            <person name="Voronina E.N."/>
        </authorList>
    </citation>
    <scope>NUCLEOTIDE SEQUENCE [LARGE SCALE GENOMIC DNA]</scope>
    <source>
        <strain evidence="4 5">AF-22b-331.1</strain>
    </source>
</reference>
<keyword evidence="1" id="KW-0472">Membrane</keyword>
<keyword evidence="1" id="KW-1133">Transmembrane helix</keyword>
<feature type="transmembrane region" description="Helical" evidence="1">
    <location>
        <begin position="110"/>
        <end position="132"/>
    </location>
</feature>
<dbReference type="Pfam" id="PF01757">
    <property type="entry name" value="Acyl_transf_3"/>
    <property type="match status" value="1"/>
</dbReference>
<dbReference type="InterPro" id="IPR043968">
    <property type="entry name" value="SGNH"/>
</dbReference>
<keyword evidence="4" id="KW-0012">Acyltransferase</keyword>
<keyword evidence="1" id="KW-0812">Transmembrane</keyword>
<feature type="transmembrane region" description="Helical" evidence="1">
    <location>
        <begin position="369"/>
        <end position="389"/>
    </location>
</feature>
<dbReference type="Proteomes" id="UP001605261">
    <property type="component" value="Unassembled WGS sequence"/>
</dbReference>
<dbReference type="InterPro" id="IPR002656">
    <property type="entry name" value="Acyl_transf_3_dom"/>
</dbReference>
<dbReference type="RefSeq" id="WP_394162641.1">
    <property type="nucleotide sequence ID" value="NZ_JBHGCJ010000004.1"/>
</dbReference>
<feature type="transmembrane region" description="Helical" evidence="1">
    <location>
        <begin position="332"/>
        <end position="349"/>
    </location>
</feature>
<feature type="transmembrane region" description="Helical" evidence="1">
    <location>
        <begin position="79"/>
        <end position="98"/>
    </location>
</feature>
<keyword evidence="5" id="KW-1185">Reference proteome</keyword>
<feature type="transmembrane region" description="Helical" evidence="1">
    <location>
        <begin position="240"/>
        <end position="258"/>
    </location>
</feature>
<dbReference type="PANTHER" id="PTHR23028">
    <property type="entry name" value="ACETYLTRANSFERASE"/>
    <property type="match status" value="1"/>
</dbReference>
<evidence type="ECO:0000313" key="4">
    <source>
        <dbReference type="EMBL" id="MFG6109122.1"/>
    </source>
</evidence>
<feature type="transmembrane region" description="Helical" evidence="1">
    <location>
        <begin position="304"/>
        <end position="326"/>
    </location>
</feature>
<name>A0ABW7CXV4_9GAMM</name>
<protein>
    <submittedName>
        <fullName evidence="4">Acyltransferase family protein</fullName>
        <ecNumber evidence="4">2.3.1.-</ecNumber>
    </submittedName>
</protein>
<dbReference type="EMBL" id="JBHGCJ010000004">
    <property type="protein sequence ID" value="MFG6109122.1"/>
    <property type="molecule type" value="Genomic_DNA"/>
</dbReference>